<sequence length="96" mass="10969">MKEQMQNVYSATAEAYMGKSTVRCSNDREYIADYHLPNNKTPIRVFLLNDLRNERQQKELCVLEPIPEAVGKSYRPLLNDKGRALGNGKLLLKAKT</sequence>
<accession>A0A0J9EQ97</accession>
<name>A0A0J9EQ97_AJEDA</name>
<proteinExistence type="predicted"/>
<protein>
    <submittedName>
        <fullName evidence="1">Uncharacterized protein</fullName>
    </submittedName>
</protein>
<dbReference type="EMBL" id="GG749423">
    <property type="protein sequence ID" value="KMW67385.1"/>
    <property type="molecule type" value="Genomic_DNA"/>
</dbReference>
<evidence type="ECO:0000313" key="1">
    <source>
        <dbReference type="EMBL" id="KMW67385.1"/>
    </source>
</evidence>
<reference evidence="1" key="1">
    <citation type="submission" date="2010-03" db="EMBL/GenBank/DDBJ databases">
        <title>Annotation of Blastomyces dermatitidis strain ATCC 18188.</title>
        <authorList>
            <consortium name="The Broad Institute Genome Sequencing Platform"/>
            <consortium name="Broad Institute Genome Sequencing Center for Infectious Disease."/>
            <person name="Cuomo C."/>
            <person name="Klein B."/>
            <person name="Sullivan T."/>
            <person name="Heitman J."/>
            <person name="Young S."/>
            <person name="Zeng Q."/>
            <person name="Gargeya S."/>
            <person name="Alvarado L."/>
            <person name="Berlin A.M."/>
            <person name="Chapman S.B."/>
            <person name="Chen Z."/>
            <person name="Freedman E."/>
            <person name="Gellesch M."/>
            <person name="Goldberg J."/>
            <person name="Griggs A."/>
            <person name="Gujja S."/>
            <person name="Heilman E."/>
            <person name="Heiman D."/>
            <person name="Howarth C."/>
            <person name="Mehta T."/>
            <person name="Neiman D."/>
            <person name="Pearson M."/>
            <person name="Roberts A."/>
            <person name="Saif S."/>
            <person name="Shea T."/>
            <person name="Shenoy N."/>
            <person name="Sisk P."/>
            <person name="Stolte C."/>
            <person name="Sykes S."/>
            <person name="White J."/>
            <person name="Yandava C."/>
            <person name="Haas B."/>
            <person name="Nusbaum C."/>
            <person name="Birren B."/>
        </authorList>
    </citation>
    <scope>NUCLEOTIDE SEQUENCE</scope>
    <source>
        <strain evidence="1">ATCC 18188</strain>
    </source>
</reference>
<organism evidence="1">
    <name type="scientific">Ajellomyces dermatitidis (strain ATCC 18188 / CBS 674.68)</name>
    <name type="common">Blastomyces dermatitidis</name>
    <dbReference type="NCBI Taxonomy" id="653446"/>
    <lineage>
        <taxon>Eukaryota</taxon>
        <taxon>Fungi</taxon>
        <taxon>Dikarya</taxon>
        <taxon>Ascomycota</taxon>
        <taxon>Pezizomycotina</taxon>
        <taxon>Eurotiomycetes</taxon>
        <taxon>Eurotiomycetidae</taxon>
        <taxon>Onygenales</taxon>
        <taxon>Ajellomycetaceae</taxon>
        <taxon>Blastomyces</taxon>
    </lineage>
</organism>
<dbReference type="AlphaFoldDB" id="A0A0J9EQ97"/>
<dbReference type="Proteomes" id="UP000007802">
    <property type="component" value="Unassembled WGS sequence"/>
</dbReference>
<gene>
    <name evidence="1" type="ORF">BDDG_12093</name>
</gene>